<dbReference type="RefSeq" id="WP_341469514.1">
    <property type="nucleotide sequence ID" value="NZ_CP128399.1"/>
</dbReference>
<dbReference type="InterPro" id="IPR000683">
    <property type="entry name" value="Gfo/Idh/MocA-like_OxRdtase_N"/>
</dbReference>
<dbReference type="EMBL" id="CP128399">
    <property type="protein sequence ID" value="WJW67626.1"/>
    <property type="molecule type" value="Genomic_DNA"/>
</dbReference>
<evidence type="ECO:0000259" key="2">
    <source>
        <dbReference type="Pfam" id="PF01408"/>
    </source>
</evidence>
<sequence length="339" mass="36498">MNIGKPHGWGFIGASDIARNAMIPAIRAQPHNFVKAVMSSNLERAKQYASETDIPVAYDSVAALLADPDIDIVYISTTNELHHSQTLAAAKAGKHVLCEKPLTMSIEAATEMVKACRDAGVVMGTNHHLRNAGAHRTMRRMIAEGKIGQPLAARVFHAVYLPPRLQGWRLHKPEAGGGVILDITVHDTDTLRFVLNDDVESVTAFSSQQGLASGAVEDTVMGVMRFRSGLLAQFHDAFTIKHAGTGFQVHGTEASLFAAGVMKPNPPGKVFLQHEDKMEEVDTGEHEDVYVVGVRNFVQAVEGHGSPSATGEDGLHSLAVALAARESARMGASVRVRYQ</sequence>
<dbReference type="Pfam" id="PF22725">
    <property type="entry name" value="GFO_IDH_MocA_C3"/>
    <property type="match status" value="1"/>
</dbReference>
<dbReference type="EMBL" id="JACATZ010000001">
    <property type="protein sequence ID" value="NWJ45757.1"/>
    <property type="molecule type" value="Genomic_DNA"/>
</dbReference>
<dbReference type="AlphaFoldDB" id="A0A8T7LXY2"/>
<dbReference type="PANTHER" id="PTHR43818">
    <property type="entry name" value="BCDNA.GH03377"/>
    <property type="match status" value="1"/>
</dbReference>
<dbReference type="InterPro" id="IPR055170">
    <property type="entry name" value="GFO_IDH_MocA-like_dom"/>
</dbReference>
<reference evidence="4 6" key="1">
    <citation type="submission" date="2020-06" db="EMBL/GenBank/DDBJ databases">
        <title>Anoxygenic phototrophic Chloroflexota member uses a Type I reaction center.</title>
        <authorList>
            <person name="Tsuji J.M."/>
            <person name="Shaw N.A."/>
            <person name="Nagashima S."/>
            <person name="Venkiteswaran J."/>
            <person name="Schiff S.L."/>
            <person name="Hanada S."/>
            <person name="Tank M."/>
            <person name="Neufeld J.D."/>
        </authorList>
    </citation>
    <scope>NUCLEOTIDE SEQUENCE [LARGE SCALE GENOMIC DNA]</scope>
    <source>
        <strain evidence="4">L227-S17</strain>
    </source>
</reference>
<dbReference type="Gene3D" id="3.30.360.10">
    <property type="entry name" value="Dihydrodipicolinate Reductase, domain 2"/>
    <property type="match status" value="1"/>
</dbReference>
<dbReference type="Proteomes" id="UP000521676">
    <property type="component" value="Unassembled WGS sequence"/>
</dbReference>
<evidence type="ECO:0000259" key="3">
    <source>
        <dbReference type="Pfam" id="PF22725"/>
    </source>
</evidence>
<dbReference type="InterPro" id="IPR050463">
    <property type="entry name" value="Gfo/Idh/MocA_oxidrdct_glycsds"/>
</dbReference>
<reference evidence="5" key="2">
    <citation type="journal article" date="2024" name="Nature">
        <title>Anoxygenic phototroph of the Chloroflexota uses a type I reaction centre.</title>
        <authorList>
            <person name="Tsuji J.M."/>
            <person name="Shaw N.A."/>
            <person name="Nagashima S."/>
            <person name="Venkiteswaran J.J."/>
            <person name="Schiff S.L."/>
            <person name="Watanabe T."/>
            <person name="Fukui M."/>
            <person name="Hanada S."/>
            <person name="Tank M."/>
            <person name="Neufeld J.D."/>
        </authorList>
    </citation>
    <scope>NUCLEOTIDE SEQUENCE</scope>
    <source>
        <strain evidence="5">L227-S17</strain>
    </source>
</reference>
<dbReference type="Proteomes" id="UP001431572">
    <property type="component" value="Chromosome 1"/>
</dbReference>
<dbReference type="GO" id="GO:0016491">
    <property type="term" value="F:oxidoreductase activity"/>
    <property type="evidence" value="ECO:0007669"/>
    <property type="project" value="UniProtKB-KW"/>
</dbReference>
<evidence type="ECO:0000256" key="1">
    <source>
        <dbReference type="ARBA" id="ARBA00023002"/>
    </source>
</evidence>
<evidence type="ECO:0000313" key="7">
    <source>
        <dbReference type="Proteomes" id="UP001431572"/>
    </source>
</evidence>
<protein>
    <submittedName>
        <fullName evidence="4">Gfo/Idh/MocA family oxidoreductase</fullName>
    </submittedName>
</protein>
<proteinExistence type="predicted"/>
<name>A0A8T7LXY2_9CHLR</name>
<dbReference type="Pfam" id="PF01408">
    <property type="entry name" value="GFO_IDH_MocA"/>
    <property type="match status" value="1"/>
</dbReference>
<keyword evidence="1" id="KW-0560">Oxidoreductase</keyword>
<keyword evidence="7" id="KW-1185">Reference proteome</keyword>
<feature type="domain" description="Gfo/Idh/MocA-like oxidoreductase N-terminal" evidence="2">
    <location>
        <begin position="9"/>
        <end position="127"/>
    </location>
</feature>
<evidence type="ECO:0000313" key="6">
    <source>
        <dbReference type="Proteomes" id="UP000521676"/>
    </source>
</evidence>
<dbReference type="SUPFAM" id="SSF55347">
    <property type="entry name" value="Glyceraldehyde-3-phosphate dehydrogenase-like, C-terminal domain"/>
    <property type="match status" value="1"/>
</dbReference>
<organism evidence="4 6">
    <name type="scientific">Candidatus Chlorohelix allophototropha</name>
    <dbReference type="NCBI Taxonomy" id="3003348"/>
    <lineage>
        <taxon>Bacteria</taxon>
        <taxon>Bacillati</taxon>
        <taxon>Chloroflexota</taxon>
        <taxon>Chloroflexia</taxon>
        <taxon>Candidatus Chloroheliales</taxon>
        <taxon>Candidatus Chloroheliaceae</taxon>
        <taxon>Candidatus Chlorohelix</taxon>
    </lineage>
</organism>
<feature type="domain" description="GFO/IDH/MocA-like oxidoreductase" evidence="3">
    <location>
        <begin position="135"/>
        <end position="256"/>
    </location>
</feature>
<dbReference type="GO" id="GO:0000166">
    <property type="term" value="F:nucleotide binding"/>
    <property type="evidence" value="ECO:0007669"/>
    <property type="project" value="InterPro"/>
</dbReference>
<evidence type="ECO:0000313" key="5">
    <source>
        <dbReference type="EMBL" id="WJW67626.1"/>
    </source>
</evidence>
<evidence type="ECO:0000313" key="4">
    <source>
        <dbReference type="EMBL" id="NWJ45757.1"/>
    </source>
</evidence>
<dbReference type="Gene3D" id="3.40.50.720">
    <property type="entry name" value="NAD(P)-binding Rossmann-like Domain"/>
    <property type="match status" value="1"/>
</dbReference>
<dbReference type="InterPro" id="IPR036291">
    <property type="entry name" value="NAD(P)-bd_dom_sf"/>
</dbReference>
<gene>
    <name evidence="4" type="ORF">HXX08_07750</name>
    <name evidence="5" type="ORF">OZ401_000895</name>
</gene>
<dbReference type="SUPFAM" id="SSF51735">
    <property type="entry name" value="NAD(P)-binding Rossmann-fold domains"/>
    <property type="match status" value="1"/>
</dbReference>
<dbReference type="PANTHER" id="PTHR43818:SF11">
    <property type="entry name" value="BCDNA.GH03377"/>
    <property type="match status" value="1"/>
</dbReference>
<accession>A0A8T7LXY2</accession>